<evidence type="ECO:0000313" key="2">
    <source>
        <dbReference type="EMBL" id="GFD58325.1"/>
    </source>
</evidence>
<proteinExistence type="predicted"/>
<accession>A0A699XEK0</accession>
<feature type="compositionally biased region" description="Polar residues" evidence="1">
    <location>
        <begin position="43"/>
        <end position="61"/>
    </location>
</feature>
<evidence type="ECO:0000256" key="1">
    <source>
        <dbReference type="SAM" id="MobiDB-lite"/>
    </source>
</evidence>
<feature type="non-terminal residue" evidence="2">
    <location>
        <position position="1"/>
    </location>
</feature>
<dbReference type="EMBL" id="BKCJ011851594">
    <property type="protein sequence ID" value="GFD58325.1"/>
    <property type="molecule type" value="Genomic_DNA"/>
</dbReference>
<name>A0A699XEK0_TANCI</name>
<sequence length="61" mass="6141">AVIAETVIAATVNVMSRAEQGVQGRVVKGGAKVAVRAADASGHSRSTATCSEQLAPSTRMS</sequence>
<reference evidence="2" key="1">
    <citation type="journal article" date="2019" name="Sci. Rep.">
        <title>Draft genome of Tanacetum cinerariifolium, the natural source of mosquito coil.</title>
        <authorList>
            <person name="Yamashiro T."/>
            <person name="Shiraishi A."/>
            <person name="Satake H."/>
            <person name="Nakayama K."/>
        </authorList>
    </citation>
    <scope>NUCLEOTIDE SEQUENCE</scope>
</reference>
<protein>
    <submittedName>
        <fullName evidence="2">Uncharacterized protein</fullName>
    </submittedName>
</protein>
<organism evidence="2">
    <name type="scientific">Tanacetum cinerariifolium</name>
    <name type="common">Dalmatian daisy</name>
    <name type="synonym">Chrysanthemum cinerariifolium</name>
    <dbReference type="NCBI Taxonomy" id="118510"/>
    <lineage>
        <taxon>Eukaryota</taxon>
        <taxon>Viridiplantae</taxon>
        <taxon>Streptophyta</taxon>
        <taxon>Embryophyta</taxon>
        <taxon>Tracheophyta</taxon>
        <taxon>Spermatophyta</taxon>
        <taxon>Magnoliopsida</taxon>
        <taxon>eudicotyledons</taxon>
        <taxon>Gunneridae</taxon>
        <taxon>Pentapetalae</taxon>
        <taxon>asterids</taxon>
        <taxon>campanulids</taxon>
        <taxon>Asterales</taxon>
        <taxon>Asteraceae</taxon>
        <taxon>Asteroideae</taxon>
        <taxon>Anthemideae</taxon>
        <taxon>Anthemidinae</taxon>
        <taxon>Tanacetum</taxon>
    </lineage>
</organism>
<comment type="caution">
    <text evidence="2">The sequence shown here is derived from an EMBL/GenBank/DDBJ whole genome shotgun (WGS) entry which is preliminary data.</text>
</comment>
<dbReference type="AlphaFoldDB" id="A0A699XEK0"/>
<feature type="region of interest" description="Disordered" evidence="1">
    <location>
        <begin position="38"/>
        <end position="61"/>
    </location>
</feature>
<gene>
    <name evidence="2" type="ORF">Tci_930294</name>
</gene>